<dbReference type="Gene3D" id="3.80.30.20">
    <property type="entry name" value="tm_1862 like domain"/>
    <property type="match status" value="1"/>
</dbReference>
<dbReference type="PANTHER" id="PTHR43409">
    <property type="entry name" value="ANAEROBIC MAGNESIUM-PROTOPORPHYRIN IX MONOMETHYL ESTER CYCLASE-RELATED"/>
    <property type="match status" value="1"/>
</dbReference>
<dbReference type="GO" id="GO:0051536">
    <property type="term" value="F:iron-sulfur cluster binding"/>
    <property type="evidence" value="ECO:0007669"/>
    <property type="project" value="UniProtKB-KW"/>
</dbReference>
<dbReference type="AlphaFoldDB" id="A0A0G1QVK9"/>
<protein>
    <recommendedName>
        <fullName evidence="6">Radical SAM core domain-containing protein</fullName>
    </recommendedName>
</protein>
<sequence>MSTLPVIVPNAPAASAHVHPADVIKDISSKDIAGAKVLFINMPLRESAVPNNAPEGPLLLATNLIKNYEVEASIIDLNAYRIQDQEATSRGLSDGRHLNDDEASGLIERHIKAHGEPDVVAFSGKITTHKWQKKVAKMVRKIVPSTFLVSGGGLATELKIGQLNYTPELDATAHSEGDDVIVKIVYDALSIRRHGWQSAIASGKLAPYYIGDLKGKPKLVYAGDSPRNLDALPHADLELLRQDVDGNLVLAWYLGIPEWSTNANNSSAAPWQDEDVVPKTNSVSSRGCKYHCFYCFRETQGGDNWGVRSAEHIVRELLEHKERYDIKFHGFPDDNSAIRPRRFDAIAELLKQHGLNIKWGTHTRLDEMAGLNKSTYETAESMANAGCIYVGFGPESASPKVLEAIGKGGHTLSNGMIEVMVDGRPHLFPKSMVIGIQKAARVGIHGNCTWIIGSPTETLADVQESVRFIQWQKEFYSQFDSKPESVNSRMFTMTWYPGVALINNPKVRKELTDAFNLKFSERQSRTAFRSHWEPVMDENFEKYVEDLDDATKVLYAPESGKPLNFSDMDNDTFLKVRELIDSGKTLDILSL</sequence>
<dbReference type="EMBL" id="LCLS01000011">
    <property type="protein sequence ID" value="KKU21843.1"/>
    <property type="molecule type" value="Genomic_DNA"/>
</dbReference>
<keyword evidence="3" id="KW-0479">Metal-binding</keyword>
<dbReference type="SFLD" id="SFLDG01082">
    <property type="entry name" value="B12-binding_domain_containing"/>
    <property type="match status" value="1"/>
</dbReference>
<dbReference type="SFLD" id="SFLDS00029">
    <property type="entry name" value="Radical_SAM"/>
    <property type="match status" value="1"/>
</dbReference>
<proteinExistence type="predicted"/>
<dbReference type="GO" id="GO:0003824">
    <property type="term" value="F:catalytic activity"/>
    <property type="evidence" value="ECO:0007669"/>
    <property type="project" value="InterPro"/>
</dbReference>
<evidence type="ECO:0000313" key="7">
    <source>
        <dbReference type="EMBL" id="KKU21843.1"/>
    </source>
</evidence>
<feature type="domain" description="Radical SAM core" evidence="6">
    <location>
        <begin position="274"/>
        <end position="529"/>
    </location>
</feature>
<evidence type="ECO:0000259" key="6">
    <source>
        <dbReference type="PROSITE" id="PS51918"/>
    </source>
</evidence>
<dbReference type="InterPro" id="IPR058240">
    <property type="entry name" value="rSAM_sf"/>
</dbReference>
<dbReference type="PANTHER" id="PTHR43409:SF16">
    <property type="entry name" value="SLR0320 PROTEIN"/>
    <property type="match status" value="1"/>
</dbReference>
<dbReference type="SMART" id="SM00729">
    <property type="entry name" value="Elp3"/>
    <property type="match status" value="1"/>
</dbReference>
<dbReference type="InterPro" id="IPR007197">
    <property type="entry name" value="rSAM"/>
</dbReference>
<dbReference type="InterPro" id="IPR051198">
    <property type="entry name" value="BchE-like"/>
</dbReference>
<evidence type="ECO:0000256" key="3">
    <source>
        <dbReference type="ARBA" id="ARBA00022723"/>
    </source>
</evidence>
<dbReference type="SUPFAM" id="SSF102114">
    <property type="entry name" value="Radical SAM enzymes"/>
    <property type="match status" value="1"/>
</dbReference>
<evidence type="ECO:0000256" key="4">
    <source>
        <dbReference type="ARBA" id="ARBA00023004"/>
    </source>
</evidence>
<dbReference type="CDD" id="cd01335">
    <property type="entry name" value="Radical_SAM"/>
    <property type="match status" value="1"/>
</dbReference>
<dbReference type="GO" id="GO:0005829">
    <property type="term" value="C:cytosol"/>
    <property type="evidence" value="ECO:0007669"/>
    <property type="project" value="TreeGrafter"/>
</dbReference>
<reference evidence="7 8" key="1">
    <citation type="journal article" date="2015" name="Nature">
        <title>rRNA introns, odd ribosomes, and small enigmatic genomes across a large radiation of phyla.</title>
        <authorList>
            <person name="Brown C.T."/>
            <person name="Hug L.A."/>
            <person name="Thomas B.C."/>
            <person name="Sharon I."/>
            <person name="Castelle C.J."/>
            <person name="Singh A."/>
            <person name="Wilkins M.J."/>
            <person name="Williams K.H."/>
            <person name="Banfield J.F."/>
        </authorList>
    </citation>
    <scope>NUCLEOTIDE SEQUENCE [LARGE SCALE GENOMIC DNA]</scope>
</reference>
<accession>A0A0G1QVK9</accession>
<dbReference type="GO" id="GO:0046872">
    <property type="term" value="F:metal ion binding"/>
    <property type="evidence" value="ECO:0007669"/>
    <property type="project" value="UniProtKB-KW"/>
</dbReference>
<comment type="caution">
    <text evidence="7">The sequence shown here is derived from an EMBL/GenBank/DDBJ whole genome shotgun (WGS) entry which is preliminary data.</text>
</comment>
<keyword evidence="5" id="KW-0411">Iron-sulfur</keyword>
<comment type="cofactor">
    <cofactor evidence="1">
        <name>[4Fe-4S] cluster</name>
        <dbReference type="ChEBI" id="CHEBI:49883"/>
    </cofactor>
</comment>
<dbReference type="InterPro" id="IPR023404">
    <property type="entry name" value="rSAM_horseshoe"/>
</dbReference>
<evidence type="ECO:0000256" key="5">
    <source>
        <dbReference type="ARBA" id="ARBA00023014"/>
    </source>
</evidence>
<dbReference type="InterPro" id="IPR006638">
    <property type="entry name" value="Elp3/MiaA/NifB-like_rSAM"/>
</dbReference>
<evidence type="ECO:0000256" key="1">
    <source>
        <dbReference type="ARBA" id="ARBA00001966"/>
    </source>
</evidence>
<evidence type="ECO:0000313" key="8">
    <source>
        <dbReference type="Proteomes" id="UP000034107"/>
    </source>
</evidence>
<keyword evidence="4" id="KW-0408">Iron</keyword>
<organism evidence="7 8">
    <name type="scientific">Candidatus Nomurabacteria bacterium GW2011_GWA1_46_11</name>
    <dbReference type="NCBI Taxonomy" id="1618732"/>
    <lineage>
        <taxon>Bacteria</taxon>
        <taxon>Candidatus Nomuraibacteriota</taxon>
    </lineage>
</organism>
<keyword evidence="2" id="KW-0949">S-adenosyl-L-methionine</keyword>
<name>A0A0G1QVK9_9BACT</name>
<dbReference type="Pfam" id="PF04055">
    <property type="entry name" value="Radical_SAM"/>
    <property type="match status" value="1"/>
</dbReference>
<evidence type="ECO:0000256" key="2">
    <source>
        <dbReference type="ARBA" id="ARBA00022691"/>
    </source>
</evidence>
<dbReference type="PROSITE" id="PS51918">
    <property type="entry name" value="RADICAL_SAM"/>
    <property type="match status" value="1"/>
</dbReference>
<gene>
    <name evidence="7" type="ORF">UX31_C0011G0035</name>
</gene>
<dbReference type="Proteomes" id="UP000034107">
    <property type="component" value="Unassembled WGS sequence"/>
</dbReference>